<organism evidence="1 3">
    <name type="scientific">Clostridium septicum</name>
    <dbReference type="NCBI Taxonomy" id="1504"/>
    <lineage>
        <taxon>Bacteria</taxon>
        <taxon>Bacillati</taxon>
        <taxon>Bacillota</taxon>
        <taxon>Clostridia</taxon>
        <taxon>Eubacteriales</taxon>
        <taxon>Clostridiaceae</taxon>
        <taxon>Clostridium</taxon>
    </lineage>
</organism>
<evidence type="ECO:0000313" key="2">
    <source>
        <dbReference type="EMBL" id="USS01457.1"/>
    </source>
</evidence>
<gene>
    <name evidence="1" type="ORF">CP523_10850</name>
    <name evidence="2" type="ORF">NH397_03195</name>
</gene>
<dbReference type="Proteomes" id="UP000280586">
    <property type="component" value="Chromosome"/>
</dbReference>
<dbReference type="EMBL" id="CP099799">
    <property type="protein sequence ID" value="USS01457.1"/>
    <property type="molecule type" value="Genomic_DNA"/>
</dbReference>
<keyword evidence="4" id="KW-1185">Reference proteome</keyword>
<dbReference type="GeneID" id="303561181"/>
<dbReference type="AlphaFoldDB" id="A0A9N7JM17"/>
<dbReference type="RefSeq" id="WP_066677621.1">
    <property type="nucleotide sequence ID" value="NZ_CABMIZ010000029.1"/>
</dbReference>
<evidence type="ECO:0000313" key="3">
    <source>
        <dbReference type="Proteomes" id="UP000280586"/>
    </source>
</evidence>
<evidence type="ECO:0000313" key="1">
    <source>
        <dbReference type="EMBL" id="AYE34863.1"/>
    </source>
</evidence>
<protein>
    <submittedName>
        <fullName evidence="1">Uncharacterized protein</fullName>
    </submittedName>
</protein>
<reference evidence="1 3" key="1">
    <citation type="submission" date="2017-09" db="EMBL/GenBank/DDBJ databases">
        <authorList>
            <person name="Thomas P."/>
            <person name="Seyboldt C."/>
        </authorList>
    </citation>
    <scope>NUCLEOTIDE SEQUENCE [LARGE SCALE GENOMIC DNA]</scope>
    <source>
        <strain evidence="1 3">DSM 7534</strain>
    </source>
</reference>
<accession>A0A9N7JM17</accession>
<proteinExistence type="predicted"/>
<dbReference type="EMBL" id="CP023671">
    <property type="protein sequence ID" value="AYE34863.1"/>
    <property type="molecule type" value="Genomic_DNA"/>
</dbReference>
<reference evidence="2" key="2">
    <citation type="submission" date="2022-06" db="EMBL/GenBank/DDBJ databases">
        <authorList>
            <person name="Holder M.E."/>
            <person name="Ajami N.J."/>
            <person name="Petrosino J.F."/>
        </authorList>
    </citation>
    <scope>NUCLEOTIDE SEQUENCE</scope>
    <source>
        <strain evidence="2">RMA 8861</strain>
    </source>
</reference>
<name>A0A9N7JM17_CLOSE</name>
<sequence length="299" mass="34738">MKTKDEKKQEKSIIYKEIISPDSFINKYGNKEYVVEGIGSSVSCIMKINKSEDKISNMVIDIIFPEGMSYIPESFVIGIYKEKDLKWLRSKDFIKIKEDKIILNIGNTNSCYYVFYNLKVCEIKKTYLDKTIINYNNITDSLSLTIKYKLNSGVLNANKSVVLEDLDDNKNKRINYNMEFKSYGYFNENYIFFSEKLDNNIKILSVDVPDNFTYKIEDDNTITFFNDKGDINYGDHFNVTIIANVDNIFIEENINNINKNKLDKNINNRSNILLSDDLFIEDNSNIIIQVVNNSEGVIN</sequence>
<evidence type="ECO:0000313" key="4">
    <source>
        <dbReference type="Proteomes" id="UP001055437"/>
    </source>
</evidence>
<dbReference type="Proteomes" id="UP001055437">
    <property type="component" value="Chromosome"/>
</dbReference>
<dbReference type="KEGG" id="csep:CP523_10850"/>